<comment type="subcellular location">
    <subcellularLocation>
        <location evidence="1">Cell membrane</location>
        <topology evidence="1">Multi-pass membrane protein</topology>
    </subcellularLocation>
</comment>
<evidence type="ECO:0000256" key="1">
    <source>
        <dbReference type="ARBA" id="ARBA00004651"/>
    </source>
</evidence>
<dbReference type="Pfam" id="PF03825">
    <property type="entry name" value="Nuc_H_symport"/>
    <property type="match status" value="1"/>
</dbReference>
<protein>
    <submittedName>
        <fullName evidence="9">Nucleoside permease</fullName>
    </submittedName>
</protein>
<accession>A0ABP7SCW4</accession>
<feature type="transmembrane region" description="Helical" evidence="7">
    <location>
        <begin position="348"/>
        <end position="373"/>
    </location>
</feature>
<dbReference type="NCBIfam" id="TIGR00889">
    <property type="entry name" value="2A0110"/>
    <property type="match status" value="1"/>
</dbReference>
<evidence type="ECO:0000256" key="7">
    <source>
        <dbReference type="SAM" id="Phobius"/>
    </source>
</evidence>
<dbReference type="PANTHER" id="PTHR23522">
    <property type="entry name" value="BLL5896 PROTEIN"/>
    <property type="match status" value="1"/>
</dbReference>
<dbReference type="Gene3D" id="1.20.1250.20">
    <property type="entry name" value="MFS general substrate transporter like domains"/>
    <property type="match status" value="2"/>
</dbReference>
<dbReference type="InterPro" id="IPR020846">
    <property type="entry name" value="MFS_dom"/>
</dbReference>
<evidence type="ECO:0000256" key="5">
    <source>
        <dbReference type="ARBA" id="ARBA00022989"/>
    </source>
</evidence>
<feature type="transmembrane region" description="Helical" evidence="7">
    <location>
        <begin position="308"/>
        <end position="327"/>
    </location>
</feature>
<keyword evidence="10" id="KW-1185">Reference proteome</keyword>
<feature type="transmembrane region" description="Helical" evidence="7">
    <location>
        <begin position="251"/>
        <end position="272"/>
    </location>
</feature>
<feature type="transmembrane region" description="Helical" evidence="7">
    <location>
        <begin position="284"/>
        <end position="302"/>
    </location>
</feature>
<evidence type="ECO:0000256" key="2">
    <source>
        <dbReference type="ARBA" id="ARBA00022448"/>
    </source>
</evidence>
<keyword evidence="6 7" id="KW-0472">Membrane</keyword>
<dbReference type="EMBL" id="BAABDJ010000022">
    <property type="protein sequence ID" value="GAA4009939.1"/>
    <property type="molecule type" value="Genomic_DNA"/>
</dbReference>
<evidence type="ECO:0000256" key="6">
    <source>
        <dbReference type="ARBA" id="ARBA00023136"/>
    </source>
</evidence>
<feature type="transmembrane region" description="Helical" evidence="7">
    <location>
        <begin position="385"/>
        <end position="404"/>
    </location>
</feature>
<dbReference type="Proteomes" id="UP001500567">
    <property type="component" value="Unassembled WGS sequence"/>
</dbReference>
<dbReference type="InterPro" id="IPR036259">
    <property type="entry name" value="MFS_trans_sf"/>
</dbReference>
<sequence>MSTKLRLIILSFLQFFIWGSWLITIGAYWFQTKQWSGAEFGAIFSTMGIAAIFMPSIMGIVADKWVNAEKLFGILHLLGGIVLFTIPLVDTPGTMFWVMLLNMMFYMPTLALSIAVSYSVLKNKGGDVVKDYPPIRVWGTIGFIVAMWTVSLLGLEKSASQFYVAAGAAILLGIYSFTLPKCPPPSKNAPARSLVDALGLKSFALLRDGKMATFFFFALLLGAALQLTNAYGDTFLHDFDKTPAYQDTLAVKYPAIIMSISQISETLFILAIPFFLRRFGIKQVMFFSMVAWVLRFGLFAYGNPGSGLWMIILSCIVYGMAFDFFNISGSLFVETQTDSSIRASAQGLFMMMTNGFGAVLGSSLSGIIIQKYFTLADGTKDWHNIWLTFALYSLGIAVLFVILFKHKHDPSAIRNTHPEPLLSVEQV</sequence>
<evidence type="ECO:0000313" key="10">
    <source>
        <dbReference type="Proteomes" id="UP001500567"/>
    </source>
</evidence>
<evidence type="ECO:0000256" key="4">
    <source>
        <dbReference type="ARBA" id="ARBA00022692"/>
    </source>
</evidence>
<keyword evidence="3" id="KW-1003">Cell membrane</keyword>
<feature type="domain" description="Major facilitator superfamily (MFS) profile" evidence="8">
    <location>
        <begin position="210"/>
        <end position="427"/>
    </location>
</feature>
<feature type="transmembrane region" description="Helical" evidence="7">
    <location>
        <begin position="71"/>
        <end position="89"/>
    </location>
</feature>
<gene>
    <name evidence="9" type="ORF">GCM10022408_22640</name>
</gene>
<dbReference type="RefSeq" id="WP_345073112.1">
    <property type="nucleotide sequence ID" value="NZ_BAABDJ010000022.1"/>
</dbReference>
<feature type="transmembrane region" description="Helical" evidence="7">
    <location>
        <begin position="7"/>
        <end position="30"/>
    </location>
</feature>
<dbReference type="CDD" id="cd06177">
    <property type="entry name" value="MFS_NHS"/>
    <property type="match status" value="1"/>
</dbReference>
<dbReference type="PROSITE" id="PS50850">
    <property type="entry name" value="MFS"/>
    <property type="match status" value="1"/>
</dbReference>
<organism evidence="9 10">
    <name type="scientific">Hymenobacter fastidiosus</name>
    <dbReference type="NCBI Taxonomy" id="486264"/>
    <lineage>
        <taxon>Bacteria</taxon>
        <taxon>Pseudomonadati</taxon>
        <taxon>Bacteroidota</taxon>
        <taxon>Cytophagia</taxon>
        <taxon>Cytophagales</taxon>
        <taxon>Hymenobacteraceae</taxon>
        <taxon>Hymenobacter</taxon>
    </lineage>
</organism>
<feature type="transmembrane region" description="Helical" evidence="7">
    <location>
        <begin position="161"/>
        <end position="179"/>
    </location>
</feature>
<keyword evidence="5 7" id="KW-1133">Transmembrane helix</keyword>
<proteinExistence type="predicted"/>
<evidence type="ECO:0000259" key="8">
    <source>
        <dbReference type="PROSITE" id="PS50850"/>
    </source>
</evidence>
<name>A0ABP7SCW4_9BACT</name>
<comment type="caution">
    <text evidence="9">The sequence shown here is derived from an EMBL/GenBank/DDBJ whole genome shotgun (WGS) entry which is preliminary data.</text>
</comment>
<feature type="transmembrane region" description="Helical" evidence="7">
    <location>
        <begin position="211"/>
        <end position="231"/>
    </location>
</feature>
<keyword evidence="4 7" id="KW-0812">Transmembrane</keyword>
<feature type="transmembrane region" description="Helical" evidence="7">
    <location>
        <begin position="137"/>
        <end position="155"/>
    </location>
</feature>
<feature type="transmembrane region" description="Helical" evidence="7">
    <location>
        <begin position="42"/>
        <end position="62"/>
    </location>
</feature>
<dbReference type="InterPro" id="IPR004740">
    <property type="entry name" value="Nuc_H_symport"/>
</dbReference>
<reference evidence="10" key="1">
    <citation type="journal article" date="2019" name="Int. J. Syst. Evol. Microbiol.">
        <title>The Global Catalogue of Microorganisms (GCM) 10K type strain sequencing project: providing services to taxonomists for standard genome sequencing and annotation.</title>
        <authorList>
            <consortium name="The Broad Institute Genomics Platform"/>
            <consortium name="The Broad Institute Genome Sequencing Center for Infectious Disease"/>
            <person name="Wu L."/>
            <person name="Ma J."/>
        </authorList>
    </citation>
    <scope>NUCLEOTIDE SEQUENCE [LARGE SCALE GENOMIC DNA]</scope>
    <source>
        <strain evidence="10">JCM 17224</strain>
    </source>
</reference>
<dbReference type="SUPFAM" id="SSF103473">
    <property type="entry name" value="MFS general substrate transporter"/>
    <property type="match status" value="1"/>
</dbReference>
<feature type="transmembrane region" description="Helical" evidence="7">
    <location>
        <begin position="95"/>
        <end position="116"/>
    </location>
</feature>
<evidence type="ECO:0000256" key="3">
    <source>
        <dbReference type="ARBA" id="ARBA00022475"/>
    </source>
</evidence>
<dbReference type="PANTHER" id="PTHR23522:SF4">
    <property type="entry name" value="NUCLEOSIDE PERMEASE NUPG-RELATED"/>
    <property type="match status" value="1"/>
</dbReference>
<keyword evidence="2" id="KW-0813">Transport</keyword>
<evidence type="ECO:0000313" key="9">
    <source>
        <dbReference type="EMBL" id="GAA4009939.1"/>
    </source>
</evidence>